<gene>
    <name evidence="1" type="ORF">C1SCF055_LOCUS16987</name>
</gene>
<accession>A0A9P1FXL2</accession>
<reference evidence="2" key="2">
    <citation type="submission" date="2024-04" db="EMBL/GenBank/DDBJ databases">
        <authorList>
            <person name="Chen Y."/>
            <person name="Shah S."/>
            <person name="Dougan E. K."/>
            <person name="Thang M."/>
            <person name="Chan C."/>
        </authorList>
    </citation>
    <scope>NUCLEOTIDE SEQUENCE [LARGE SCALE GENOMIC DNA]</scope>
</reference>
<dbReference type="InterPro" id="IPR029063">
    <property type="entry name" value="SAM-dependent_MTases_sf"/>
</dbReference>
<dbReference type="Gene3D" id="3.40.50.150">
    <property type="entry name" value="Vaccinia Virus protein VP39"/>
    <property type="match status" value="1"/>
</dbReference>
<organism evidence="1">
    <name type="scientific">Cladocopium goreaui</name>
    <dbReference type="NCBI Taxonomy" id="2562237"/>
    <lineage>
        <taxon>Eukaryota</taxon>
        <taxon>Sar</taxon>
        <taxon>Alveolata</taxon>
        <taxon>Dinophyceae</taxon>
        <taxon>Suessiales</taxon>
        <taxon>Symbiodiniaceae</taxon>
        <taxon>Cladocopium</taxon>
    </lineage>
</organism>
<keyword evidence="3" id="KW-0489">Methyltransferase</keyword>
<dbReference type="EMBL" id="CAMXCT010001424">
    <property type="protein sequence ID" value="CAI3989962.1"/>
    <property type="molecule type" value="Genomic_DNA"/>
</dbReference>
<keyword evidence="4" id="KW-1185">Reference proteome</keyword>
<dbReference type="GO" id="GO:0008168">
    <property type="term" value="F:methyltransferase activity"/>
    <property type="evidence" value="ECO:0007669"/>
    <property type="project" value="UniProtKB-KW"/>
</dbReference>
<comment type="caution">
    <text evidence="1">The sequence shown here is derived from an EMBL/GenBank/DDBJ whole genome shotgun (WGS) entry which is preliminary data.</text>
</comment>
<dbReference type="SUPFAM" id="SSF53335">
    <property type="entry name" value="S-adenosyl-L-methionine-dependent methyltransferases"/>
    <property type="match status" value="1"/>
</dbReference>
<reference evidence="1" key="1">
    <citation type="submission" date="2022-10" db="EMBL/GenBank/DDBJ databases">
        <authorList>
            <person name="Chen Y."/>
            <person name="Dougan E. K."/>
            <person name="Chan C."/>
            <person name="Rhodes N."/>
            <person name="Thang M."/>
        </authorList>
    </citation>
    <scope>NUCLEOTIDE SEQUENCE</scope>
</reference>
<dbReference type="GO" id="GO:0032259">
    <property type="term" value="P:methylation"/>
    <property type="evidence" value="ECO:0007669"/>
    <property type="project" value="UniProtKB-KW"/>
</dbReference>
<evidence type="ECO:0000313" key="1">
    <source>
        <dbReference type="EMBL" id="CAI3989962.1"/>
    </source>
</evidence>
<evidence type="ECO:0000313" key="4">
    <source>
        <dbReference type="Proteomes" id="UP001152797"/>
    </source>
</evidence>
<proteinExistence type="predicted"/>
<dbReference type="Pfam" id="PF13578">
    <property type="entry name" value="Methyltransf_24"/>
    <property type="match status" value="1"/>
</dbReference>
<dbReference type="EMBL" id="CAMXCT020001424">
    <property type="protein sequence ID" value="CAL1143337.1"/>
    <property type="molecule type" value="Genomic_DNA"/>
</dbReference>
<dbReference type="Proteomes" id="UP001152797">
    <property type="component" value="Unassembled WGS sequence"/>
</dbReference>
<keyword evidence="3" id="KW-0808">Transferase</keyword>
<dbReference type="EMBL" id="CAMXCT030001424">
    <property type="protein sequence ID" value="CAL4777274.1"/>
    <property type="molecule type" value="Genomic_DNA"/>
</dbReference>
<protein>
    <submittedName>
        <fullName evidence="3">Class I SAM-dependent methyltransferase</fullName>
    </submittedName>
</protein>
<name>A0A9P1FXL2_9DINO</name>
<sequence>MAPWVRFAGAILVEALGDRLHDLAQVGLNFGHTYQLVKNCGDENPLLELLQEPERLPAGTLRRLLREAARPSVLFLSDLLKELQGHNMALFDLATGYSHRCFVEAECQAHAALGQRLAELEGKYLAATARLMLRGNELTGLVPWPHGLRSPSAVVARFGFDAAHLDFAQNVHSALESSGFEEPLGAASALHDLALRRATALCRLQAELLAFASLDLLGSQLQERLRSPATFPRFEFHPACCRRYHVLAELLETQLGAGASLVPARPLRLLEVGVNNAITSEYLLKKFKNLEFDGVDPFINAEEILAEASQRIRPHAPRARLWRLTSESAAEKFDPSTFDLIFIDGDHSYSAVKKDLQLWRSKLRPGGLLAGHDLFNLAFEGVIEDKMRSPAEALVLLQSKGQAVAASQWFELPTSTSGVEGFCDVEQNATSWELCRSISAATDCASKTGCVWSSGDPFPGFCGVRDDPASEMQCKKSTQPTDCVSSSCQWYRFPMGPGPVRWTRAGRGLGHQKLQRDHSLQHGFRVVDPGLSCKSCCRAPWRTRRQAQSIHHGT</sequence>
<dbReference type="OrthoDB" id="2017408at2759"/>
<evidence type="ECO:0000313" key="2">
    <source>
        <dbReference type="EMBL" id="CAL1143337.1"/>
    </source>
</evidence>
<dbReference type="AlphaFoldDB" id="A0A9P1FXL2"/>
<evidence type="ECO:0000313" key="3">
    <source>
        <dbReference type="EMBL" id="CAL4777274.1"/>
    </source>
</evidence>